<evidence type="ECO:0000313" key="2">
    <source>
        <dbReference type="EMBL" id="RFF30178.1"/>
    </source>
</evidence>
<feature type="transmembrane region" description="Helical" evidence="1">
    <location>
        <begin position="151"/>
        <end position="175"/>
    </location>
</feature>
<evidence type="ECO:0008006" key="4">
    <source>
        <dbReference type="Google" id="ProtNLM"/>
    </source>
</evidence>
<feature type="transmembrane region" description="Helical" evidence="1">
    <location>
        <begin position="54"/>
        <end position="74"/>
    </location>
</feature>
<dbReference type="RefSeq" id="WP_116650779.1">
    <property type="nucleotide sequence ID" value="NZ_QUZK01000037.1"/>
</dbReference>
<feature type="transmembrane region" description="Helical" evidence="1">
    <location>
        <begin position="98"/>
        <end position="120"/>
    </location>
</feature>
<name>A0A3E1K7Y6_9GAMM</name>
<keyword evidence="1" id="KW-1133">Transmembrane helix</keyword>
<accession>A0A3E1K7Y6</accession>
<keyword evidence="1" id="KW-0812">Transmembrane</keyword>
<dbReference type="OrthoDB" id="6315319at2"/>
<evidence type="ECO:0000313" key="3">
    <source>
        <dbReference type="Proteomes" id="UP000260351"/>
    </source>
</evidence>
<feature type="transmembrane region" description="Helical" evidence="1">
    <location>
        <begin position="237"/>
        <end position="258"/>
    </location>
</feature>
<sequence length="279" mass="28885">MSAPDYRKPGFAAGLRWLPAAAELLFSSFGPLAGLAALWLLVSMIAVIPLVGQLAMMLITPLLTAGAIAAFAQISSGRRPAPTMLFAAWSRPGLRNRLLALGVFGILGSLLALLALSSWLGSQVSSEQILAAQESAEAMARLIEQLSIGPLLLLPIGILAVVMAAMYFAIPLVMFHDVGTTGALAASLRAVLANWSAFLGFGLAAIVMVIALGFMFGIVTVPLTLALGAAGQMVAQIVFMLTAMLIQVLMAGTQWVAFASVFGSPGSGGSDDEDDQLLA</sequence>
<evidence type="ECO:0000256" key="1">
    <source>
        <dbReference type="SAM" id="Phobius"/>
    </source>
</evidence>
<reference evidence="2 3" key="1">
    <citation type="submission" date="2018-08" db="EMBL/GenBank/DDBJ databases">
        <title>Wenzhouxiangella salilacus sp. nov., a novel bacterium isolated from a saline lake in Xinjiang Province, China.</title>
        <authorList>
            <person name="Han S."/>
        </authorList>
    </citation>
    <scope>NUCLEOTIDE SEQUENCE [LARGE SCALE GENOMIC DNA]</scope>
    <source>
        <strain evidence="2 3">XDB06</strain>
    </source>
</reference>
<feature type="transmembrane region" description="Helical" evidence="1">
    <location>
        <begin position="195"/>
        <end position="225"/>
    </location>
</feature>
<dbReference type="EMBL" id="QUZK01000037">
    <property type="protein sequence ID" value="RFF30178.1"/>
    <property type="molecule type" value="Genomic_DNA"/>
</dbReference>
<feature type="transmembrane region" description="Helical" evidence="1">
    <location>
        <begin position="20"/>
        <end position="42"/>
    </location>
</feature>
<protein>
    <recommendedName>
        <fullName evidence="4">Glycerophosphoryl diester phosphodiesterase membrane domain-containing protein</fullName>
    </recommendedName>
</protein>
<gene>
    <name evidence="2" type="ORF">DZC52_08860</name>
</gene>
<comment type="caution">
    <text evidence="2">The sequence shown here is derived from an EMBL/GenBank/DDBJ whole genome shotgun (WGS) entry which is preliminary data.</text>
</comment>
<organism evidence="2 3">
    <name type="scientific">Wenzhouxiangella sediminis</name>
    <dbReference type="NCBI Taxonomy" id="1792836"/>
    <lineage>
        <taxon>Bacteria</taxon>
        <taxon>Pseudomonadati</taxon>
        <taxon>Pseudomonadota</taxon>
        <taxon>Gammaproteobacteria</taxon>
        <taxon>Chromatiales</taxon>
        <taxon>Wenzhouxiangellaceae</taxon>
        <taxon>Wenzhouxiangella</taxon>
    </lineage>
</organism>
<keyword evidence="1" id="KW-0472">Membrane</keyword>
<dbReference type="InterPro" id="IPR047798">
    <property type="entry name" value="BPSS1780-like"/>
</dbReference>
<proteinExistence type="predicted"/>
<keyword evidence="3" id="KW-1185">Reference proteome</keyword>
<dbReference type="AlphaFoldDB" id="A0A3E1K7Y6"/>
<dbReference type="NCBIfam" id="NF041043">
    <property type="entry name" value="BPSS1780_fam"/>
    <property type="match status" value="1"/>
</dbReference>
<dbReference type="Proteomes" id="UP000260351">
    <property type="component" value="Unassembled WGS sequence"/>
</dbReference>